<reference evidence="5" key="1">
    <citation type="journal article" date="2020" name="Nature">
        <title>Giant virus diversity and host interactions through global metagenomics.</title>
        <authorList>
            <person name="Schulz F."/>
            <person name="Roux S."/>
            <person name="Paez-Espino D."/>
            <person name="Jungbluth S."/>
            <person name="Walsh D.A."/>
            <person name="Denef V.J."/>
            <person name="McMahon K.D."/>
            <person name="Konstantinidis K.T."/>
            <person name="Eloe-Fadrosh E.A."/>
            <person name="Kyrpides N.C."/>
            <person name="Woyke T."/>
        </authorList>
    </citation>
    <scope>NUCLEOTIDE SEQUENCE</scope>
    <source>
        <strain evidence="5">GVMAG-M-3300009185-36</strain>
    </source>
</reference>
<name>A0A6C0B2D9_9ZZZZ</name>
<dbReference type="PANTHER" id="PTHR14226:SF78">
    <property type="entry name" value="SLR0060 PROTEIN"/>
    <property type="match status" value="1"/>
</dbReference>
<dbReference type="AlphaFoldDB" id="A0A6C0B2D9"/>
<dbReference type="Gene3D" id="3.40.1090.10">
    <property type="entry name" value="Cytosolic phospholipase A2 catalytic domain"/>
    <property type="match status" value="2"/>
</dbReference>
<evidence type="ECO:0000256" key="3">
    <source>
        <dbReference type="ARBA" id="ARBA00023098"/>
    </source>
</evidence>
<accession>A0A6C0B2D9</accession>
<protein>
    <recommendedName>
        <fullName evidence="4">PNPLA domain-containing protein</fullName>
    </recommendedName>
</protein>
<dbReference type="PANTHER" id="PTHR14226">
    <property type="entry name" value="NEUROPATHY TARGET ESTERASE/SWISS CHEESE D.MELANOGASTER"/>
    <property type="match status" value="1"/>
</dbReference>
<keyword evidence="1" id="KW-0378">Hydrolase</keyword>
<feature type="domain" description="PNPLA" evidence="4">
    <location>
        <begin position="6"/>
        <end position="185"/>
    </location>
</feature>
<organism evidence="5">
    <name type="scientific">viral metagenome</name>
    <dbReference type="NCBI Taxonomy" id="1070528"/>
    <lineage>
        <taxon>unclassified sequences</taxon>
        <taxon>metagenomes</taxon>
        <taxon>organismal metagenomes</taxon>
    </lineage>
</organism>
<keyword evidence="3" id="KW-0443">Lipid metabolism</keyword>
<dbReference type="PROSITE" id="PS51635">
    <property type="entry name" value="PNPLA"/>
    <property type="match status" value="1"/>
</dbReference>
<proteinExistence type="predicted"/>
<dbReference type="InterPro" id="IPR050301">
    <property type="entry name" value="NTE"/>
</dbReference>
<sequence>MVFKILAFGGGGSRGILHTGAIKYFEESGLLANVTDVYGCSIGSVYATAIALGLNSEQIIKMSYKFTSFSEIFFGKLSLERLGRNFEKKGLFEMDMLGEFLVKIFMEDSGIDLRTTKIKDTKLSLHICSSNVTKKCLTVFEGDVPIIDAIKASCCLPLIFCPQNINGNMYIDGGYLSNMMLDYIPQELRKSTLELSIRFENIVMTPKAIKQMSHLTFLYGLYKVSCLYEMKKKKHKNDIQLYSKLSSGISDVSNEKCTEMIESGYESTKSFFTQGSN</sequence>
<evidence type="ECO:0000313" key="5">
    <source>
        <dbReference type="EMBL" id="QHS85698.1"/>
    </source>
</evidence>
<dbReference type="InterPro" id="IPR002641">
    <property type="entry name" value="PNPLA_dom"/>
</dbReference>
<evidence type="ECO:0000256" key="2">
    <source>
        <dbReference type="ARBA" id="ARBA00022963"/>
    </source>
</evidence>
<evidence type="ECO:0000259" key="4">
    <source>
        <dbReference type="PROSITE" id="PS51635"/>
    </source>
</evidence>
<dbReference type="Pfam" id="PF01734">
    <property type="entry name" value="Patatin"/>
    <property type="match status" value="1"/>
</dbReference>
<evidence type="ECO:0000256" key="1">
    <source>
        <dbReference type="ARBA" id="ARBA00022801"/>
    </source>
</evidence>
<keyword evidence="2" id="KW-0442">Lipid degradation</keyword>
<dbReference type="GO" id="GO:0016042">
    <property type="term" value="P:lipid catabolic process"/>
    <property type="evidence" value="ECO:0007669"/>
    <property type="project" value="UniProtKB-KW"/>
</dbReference>
<dbReference type="InterPro" id="IPR016035">
    <property type="entry name" value="Acyl_Trfase/lysoPLipase"/>
</dbReference>
<dbReference type="SUPFAM" id="SSF52151">
    <property type="entry name" value="FabD/lysophospholipase-like"/>
    <property type="match status" value="1"/>
</dbReference>
<dbReference type="EMBL" id="MN739048">
    <property type="protein sequence ID" value="QHS85698.1"/>
    <property type="molecule type" value="Genomic_DNA"/>
</dbReference>
<dbReference type="GO" id="GO:0016787">
    <property type="term" value="F:hydrolase activity"/>
    <property type="evidence" value="ECO:0007669"/>
    <property type="project" value="UniProtKB-KW"/>
</dbReference>